<name>A0ABQ8FMV7_9FUNG</name>
<feature type="region of interest" description="Disordered" evidence="3">
    <location>
        <begin position="276"/>
        <end position="313"/>
    </location>
</feature>
<feature type="region of interest" description="Disordered" evidence="3">
    <location>
        <begin position="1"/>
        <end position="68"/>
    </location>
</feature>
<dbReference type="InterPro" id="IPR036427">
    <property type="entry name" value="Bromodomain-like_sf"/>
</dbReference>
<dbReference type="EMBL" id="JAFCIX010000063">
    <property type="protein sequence ID" value="KAH6599611.1"/>
    <property type="molecule type" value="Genomic_DNA"/>
</dbReference>
<feature type="compositionally biased region" description="Polar residues" evidence="3">
    <location>
        <begin position="797"/>
        <end position="823"/>
    </location>
</feature>
<feature type="region of interest" description="Disordered" evidence="3">
    <location>
        <begin position="896"/>
        <end position="948"/>
    </location>
</feature>
<dbReference type="SMART" id="SM00297">
    <property type="entry name" value="BROMO"/>
    <property type="match status" value="1"/>
</dbReference>
<feature type="compositionally biased region" description="Polar residues" evidence="3">
    <location>
        <begin position="922"/>
        <end position="945"/>
    </location>
</feature>
<feature type="compositionally biased region" description="Acidic residues" evidence="3">
    <location>
        <begin position="226"/>
        <end position="251"/>
    </location>
</feature>
<evidence type="ECO:0000256" key="1">
    <source>
        <dbReference type="ARBA" id="ARBA00023117"/>
    </source>
</evidence>
<feature type="compositionally biased region" description="Low complexity" evidence="3">
    <location>
        <begin position="902"/>
        <end position="921"/>
    </location>
</feature>
<feature type="region of interest" description="Disordered" evidence="3">
    <location>
        <begin position="1032"/>
        <end position="1071"/>
    </location>
</feature>
<evidence type="ECO:0000259" key="4">
    <source>
        <dbReference type="PROSITE" id="PS50014"/>
    </source>
</evidence>
<dbReference type="PANTHER" id="PTHR22881">
    <property type="entry name" value="BROMODOMAIN CONTAINING PROTEIN"/>
    <property type="match status" value="1"/>
</dbReference>
<reference evidence="5 6" key="1">
    <citation type="submission" date="2021-02" db="EMBL/GenBank/DDBJ databases">
        <title>Variation within the Batrachochytrium salamandrivorans European outbreak.</title>
        <authorList>
            <person name="Kelly M."/>
            <person name="Pasmans F."/>
            <person name="Shea T.P."/>
            <person name="Munoz J.F."/>
            <person name="Carranza S."/>
            <person name="Cuomo C.A."/>
            <person name="Martel A."/>
        </authorList>
    </citation>
    <scope>NUCLEOTIDE SEQUENCE [LARGE SCALE GENOMIC DNA]</scope>
    <source>
        <strain evidence="5 6">AMFP18/2</strain>
    </source>
</reference>
<feature type="region of interest" description="Disordered" evidence="3">
    <location>
        <begin position="792"/>
        <end position="823"/>
    </location>
</feature>
<feature type="compositionally biased region" description="Low complexity" evidence="3">
    <location>
        <begin position="276"/>
        <end position="286"/>
    </location>
</feature>
<evidence type="ECO:0000313" key="6">
    <source>
        <dbReference type="Proteomes" id="UP001648503"/>
    </source>
</evidence>
<feature type="compositionally biased region" description="Basic residues" evidence="3">
    <location>
        <begin position="287"/>
        <end position="304"/>
    </location>
</feature>
<comment type="caution">
    <text evidence="5">The sequence shown here is derived from an EMBL/GenBank/DDBJ whole genome shotgun (WGS) entry which is preliminary data.</text>
</comment>
<dbReference type="PROSITE" id="PS50014">
    <property type="entry name" value="BROMODOMAIN_2"/>
    <property type="match status" value="1"/>
</dbReference>
<feature type="region of interest" description="Disordered" evidence="3">
    <location>
        <begin position="186"/>
        <end position="259"/>
    </location>
</feature>
<dbReference type="Proteomes" id="UP001648503">
    <property type="component" value="Unassembled WGS sequence"/>
</dbReference>
<dbReference type="SUPFAM" id="SSF47370">
    <property type="entry name" value="Bromodomain"/>
    <property type="match status" value="1"/>
</dbReference>
<dbReference type="PRINTS" id="PR00503">
    <property type="entry name" value="BROMODOMAIN"/>
</dbReference>
<proteinExistence type="predicted"/>
<organism evidence="5 6">
    <name type="scientific">Batrachochytrium salamandrivorans</name>
    <dbReference type="NCBI Taxonomy" id="1357716"/>
    <lineage>
        <taxon>Eukaryota</taxon>
        <taxon>Fungi</taxon>
        <taxon>Fungi incertae sedis</taxon>
        <taxon>Chytridiomycota</taxon>
        <taxon>Chytridiomycota incertae sedis</taxon>
        <taxon>Chytridiomycetes</taxon>
        <taxon>Rhizophydiales</taxon>
        <taxon>Rhizophydiales incertae sedis</taxon>
        <taxon>Batrachochytrium</taxon>
    </lineage>
</organism>
<keyword evidence="1 2" id="KW-0103">Bromodomain</keyword>
<accession>A0ABQ8FMV7</accession>
<evidence type="ECO:0000256" key="2">
    <source>
        <dbReference type="PROSITE-ProRule" id="PRU00035"/>
    </source>
</evidence>
<feature type="compositionally biased region" description="Polar residues" evidence="3">
    <location>
        <begin position="50"/>
        <end position="68"/>
    </location>
</feature>
<evidence type="ECO:0000256" key="3">
    <source>
        <dbReference type="SAM" id="MobiDB-lite"/>
    </source>
</evidence>
<keyword evidence="6" id="KW-1185">Reference proteome</keyword>
<dbReference type="InterPro" id="IPR051831">
    <property type="entry name" value="Bromodomain_contain_prot"/>
</dbReference>
<dbReference type="Pfam" id="PF00439">
    <property type="entry name" value="Bromodomain"/>
    <property type="match status" value="1"/>
</dbReference>
<sequence>MDRDLARPKLTISFKLAKPPTSVKPPQPAVTSSPSVIHRVILRPPAQVDCTPSQRQSSSSITDGQHLNANTDISDVDILDVDSSDLTDTDNISQSSHTTISDIFANDHSKLGGADIDLSSKPTPRHALVIPPLSVAVPVTHSTVDHGQSVSSAAAAVSSFGAAQITESVDDSMNLYDSADDLESESIPFSHAPVGSLHQHSSTGIYNASDEDDDEDDHGNGNENGGDNDSDNDNINDEDDDDEDDDDECGDDGMGSRRAAQLQVDDVSGSIGALGADQSAASASASKLKRSRSRGKGFARKRKQRPSDALIRPTKRRKLPLQVVLTKIIDLLRQKDSYGFFLEPVDLSIVTDYLTVIREPMDLATMANRVASNHYTSSDEFQRDFELVIRNAKTYNSKATLYYKEAEKLNQAGKRIIQREALNIETSEERREYETAAAAITSYSLEQADECSFDIDVDSSSKQTRKRDTERRRYPKKIPHVLDLEEAMSVCMYSDGTLVRDEGPWTLPLRTGKAFTPALPPYPPPPLPELSPMERMFASRFPRSLYAMCYVDLDSFPNSSLTELPRRAPEPQRNTWLDQWIGHTHGDTTGKVFLDSLERFSETIGQAAQQEAVNQADHITNGTYRLVKAVRDILKTDKTTKTDAKPCSIVETVDGGTVDVAELVEYSRTEVDRTISASMLAHMAKEASDVSMLANPATPTLAESAAQSGFSGYTTAQLLGHNSADLAALIEKRRQRIEAGLYHPTGIETKLTETIRRRSIYMKDLAPSGEFFMATVPLVAAAVPATVAATAPKRSSVVASTPGSSRRGSQRTPRAQAQAQSQPYNPSLNAIMSALNPTLQAAGINPALHAALNPALNPALNAALNPALNMALMNPTYSAVFNSVFANALSQSLRGTNNDTNSGVGTPSSSFSGSPGGSDQSQRLTSMTGQSEQQQKSHPARTQPTQQQILLQQQQQILLEQNRRAGSHARLPRKPSVQNTSNGHLANQSAQILALASMFQANPASMQALQQQQILLQQQQLQQLQQIQQQQHLSGGRSLNPSSAPFIPLLGSRNNSMSRGDASGVSSPSYDALSSAAASHSRVAGRSAPTRSGASSGPTKLCIGCGKILTSEIERSYSICQACTIRLPQQGRQ</sequence>
<feature type="domain" description="Bromo" evidence="4">
    <location>
        <begin position="333"/>
        <end position="403"/>
    </location>
</feature>
<feature type="compositionally biased region" description="Polar residues" evidence="3">
    <location>
        <begin position="1052"/>
        <end position="1069"/>
    </location>
</feature>
<dbReference type="PANTHER" id="PTHR22881:SF27">
    <property type="entry name" value="BROMODOMAIN CONTAINING 7_9"/>
    <property type="match status" value="1"/>
</dbReference>
<evidence type="ECO:0000313" key="5">
    <source>
        <dbReference type="EMBL" id="KAH6599611.1"/>
    </source>
</evidence>
<gene>
    <name evidence="5" type="ORF">BASA50_002953</name>
</gene>
<dbReference type="InterPro" id="IPR001487">
    <property type="entry name" value="Bromodomain"/>
</dbReference>
<protein>
    <recommendedName>
        <fullName evidence="4">Bromo domain-containing protein</fullName>
    </recommendedName>
</protein>
<dbReference type="Gene3D" id="1.20.920.10">
    <property type="entry name" value="Bromodomain-like"/>
    <property type="match status" value="1"/>
</dbReference>